<proteinExistence type="predicted"/>
<evidence type="ECO:0000313" key="3">
    <source>
        <dbReference type="Proteomes" id="UP000006591"/>
    </source>
</evidence>
<dbReference type="AlphaFoldDB" id="A0A0E0G324"/>
<keyword evidence="3" id="KW-1185">Reference proteome</keyword>
<protein>
    <submittedName>
        <fullName evidence="2">Uncharacterized protein</fullName>
    </submittedName>
</protein>
<feature type="region of interest" description="Disordered" evidence="1">
    <location>
        <begin position="1"/>
        <end position="24"/>
    </location>
</feature>
<reference evidence="2" key="2">
    <citation type="submission" date="2018-04" db="EMBL/GenBank/DDBJ databases">
        <title>OnivRS2 (Oryza nivara Reference Sequence Version 2).</title>
        <authorList>
            <person name="Zhang J."/>
            <person name="Kudrna D."/>
            <person name="Lee S."/>
            <person name="Talag J."/>
            <person name="Rajasekar S."/>
            <person name="Welchert J."/>
            <person name="Hsing Y.-I."/>
            <person name="Wing R.A."/>
        </authorList>
    </citation>
    <scope>NUCLEOTIDE SEQUENCE [LARGE SCALE GENOMIC DNA]</scope>
    <source>
        <strain evidence="2">SL10</strain>
    </source>
</reference>
<name>A0A0E0G324_ORYNI</name>
<evidence type="ECO:0000313" key="2">
    <source>
        <dbReference type="EnsemblPlants" id="ONIVA02G08370.3"/>
    </source>
</evidence>
<dbReference type="Proteomes" id="UP000006591">
    <property type="component" value="Chromosome 2"/>
</dbReference>
<sequence>MGPRRGSVDAPRAGTAAQRSVGAPHGEAAFEVAAGSYDVAHASCYKCNRCNCQC</sequence>
<reference evidence="2" key="1">
    <citation type="submission" date="2015-04" db="UniProtKB">
        <authorList>
            <consortium name="EnsemblPlants"/>
        </authorList>
    </citation>
    <scope>IDENTIFICATION</scope>
    <source>
        <strain evidence="2">SL10</strain>
    </source>
</reference>
<dbReference type="Gramene" id="ONIVA02G08370.3">
    <property type="protein sequence ID" value="ONIVA02G08370.3"/>
    <property type="gene ID" value="ONIVA02G08370"/>
</dbReference>
<accession>A0A0E0G324</accession>
<evidence type="ECO:0000256" key="1">
    <source>
        <dbReference type="SAM" id="MobiDB-lite"/>
    </source>
</evidence>
<organism evidence="2">
    <name type="scientific">Oryza nivara</name>
    <name type="common">Indian wild rice</name>
    <name type="synonym">Oryza sativa f. spontanea</name>
    <dbReference type="NCBI Taxonomy" id="4536"/>
    <lineage>
        <taxon>Eukaryota</taxon>
        <taxon>Viridiplantae</taxon>
        <taxon>Streptophyta</taxon>
        <taxon>Embryophyta</taxon>
        <taxon>Tracheophyta</taxon>
        <taxon>Spermatophyta</taxon>
        <taxon>Magnoliopsida</taxon>
        <taxon>Liliopsida</taxon>
        <taxon>Poales</taxon>
        <taxon>Poaceae</taxon>
        <taxon>BOP clade</taxon>
        <taxon>Oryzoideae</taxon>
        <taxon>Oryzeae</taxon>
        <taxon>Oryzinae</taxon>
        <taxon>Oryza</taxon>
    </lineage>
</organism>
<dbReference type="HOGENOM" id="CLU_3053703_0_0_1"/>
<dbReference type="EnsemblPlants" id="ONIVA02G08370.3">
    <property type="protein sequence ID" value="ONIVA02G08370.3"/>
    <property type="gene ID" value="ONIVA02G08370"/>
</dbReference>